<name>A0A6C0RD38_9BACT</name>
<evidence type="ECO:0000313" key="1">
    <source>
        <dbReference type="EMBL" id="QIA08049.1"/>
    </source>
</evidence>
<protein>
    <submittedName>
        <fullName evidence="1">Uncharacterized protein</fullName>
    </submittedName>
</protein>
<reference evidence="1 2" key="1">
    <citation type="submission" date="2020-02" db="EMBL/GenBank/DDBJ databases">
        <title>Genome sequencing for Draconibacterium sp. strain M1.</title>
        <authorList>
            <person name="Park S.-J."/>
        </authorList>
    </citation>
    <scope>NUCLEOTIDE SEQUENCE [LARGE SCALE GENOMIC DNA]</scope>
    <source>
        <strain evidence="1 2">M1</strain>
    </source>
</reference>
<gene>
    <name evidence="1" type="ORF">G0Q07_10035</name>
</gene>
<organism evidence="1 2">
    <name type="scientific">Draconibacterium halophilum</name>
    <dbReference type="NCBI Taxonomy" id="2706887"/>
    <lineage>
        <taxon>Bacteria</taxon>
        <taxon>Pseudomonadati</taxon>
        <taxon>Bacteroidota</taxon>
        <taxon>Bacteroidia</taxon>
        <taxon>Marinilabiliales</taxon>
        <taxon>Prolixibacteraceae</taxon>
        <taxon>Draconibacterium</taxon>
    </lineage>
</organism>
<dbReference type="Proteomes" id="UP000474630">
    <property type="component" value="Chromosome"/>
</dbReference>
<keyword evidence="2" id="KW-1185">Reference proteome</keyword>
<dbReference type="EMBL" id="CP048409">
    <property type="protein sequence ID" value="QIA08049.1"/>
    <property type="molecule type" value="Genomic_DNA"/>
</dbReference>
<dbReference type="KEGG" id="drc:G0Q07_10035"/>
<dbReference type="RefSeq" id="WP_163345970.1">
    <property type="nucleotide sequence ID" value="NZ_CP048409.1"/>
</dbReference>
<sequence length="45" mass="5384">MEKIIKLAVKDLLTGDRKEAKEKRIYGQKSLIDFPKIRFRIFFAE</sequence>
<accession>A0A6C0RD38</accession>
<proteinExistence type="predicted"/>
<evidence type="ECO:0000313" key="2">
    <source>
        <dbReference type="Proteomes" id="UP000474630"/>
    </source>
</evidence>
<dbReference type="AlphaFoldDB" id="A0A6C0RD38"/>